<sequence>MVALRFFLFWILCSIISIRPLFAQNLKVSENHHYLECDGKPFFWLGDTAWELFHRLNREEVTLYLEDRASKGFTVIQAVVLAELGGLTVPNAYGALPLDNQDPNHLNEAYFEHVDFVIRKANSLGMFVGLLPTWGDKFNKKWGVGPEIFNKVNALRFGKILAERYKDDQVIWILGGDRNPENPTHYQVIEAMAKGINQVVKEKQLITYHPQGWSNSSDFFADAEWIDLHLFQSGHGARDAANYQFNRKNLSLQNLKPTIDGEPRYEDHPVNWKGAELGWFDDFDVRQAAYWSMLSGAAGHTYGNHNIWQMWEEGRVPISMARTNWQTALHHIGAIQMGMMKTFFEKIKWYQLLPNQSLIVNENPEGASYQMAAIREDGKLAVVYTPYGRSVQVDFSKLKGDSFEAYWFNPRDGHRIHSMELMAGQEELFTPHSAGRGSDWVLVVQAN</sequence>
<dbReference type="SUPFAM" id="SSF51445">
    <property type="entry name" value="(Trans)glycosidases"/>
    <property type="match status" value="1"/>
</dbReference>
<name>A0ABR9AQ81_9BACT</name>
<evidence type="ECO:0000313" key="3">
    <source>
        <dbReference type="EMBL" id="MBD8490951.1"/>
    </source>
</evidence>
<dbReference type="EMBL" id="JACYTQ010000009">
    <property type="protein sequence ID" value="MBD8490951.1"/>
    <property type="molecule type" value="Genomic_DNA"/>
</dbReference>
<dbReference type="GO" id="GO:0016787">
    <property type="term" value="F:hydrolase activity"/>
    <property type="evidence" value="ECO:0007669"/>
    <property type="project" value="UniProtKB-KW"/>
</dbReference>
<evidence type="ECO:0000313" key="4">
    <source>
        <dbReference type="Proteomes" id="UP000647133"/>
    </source>
</evidence>
<keyword evidence="3" id="KW-0378">Hydrolase</keyword>
<dbReference type="PANTHER" id="PTHR37836:SF3">
    <property type="entry name" value="ENDOGLUCANASE"/>
    <property type="match status" value="1"/>
</dbReference>
<evidence type="ECO:0000259" key="1">
    <source>
        <dbReference type="Pfam" id="PF12904"/>
    </source>
</evidence>
<organism evidence="3 4">
    <name type="scientific">Echinicola arenosa</name>
    <dbReference type="NCBI Taxonomy" id="2774144"/>
    <lineage>
        <taxon>Bacteria</taxon>
        <taxon>Pseudomonadati</taxon>
        <taxon>Bacteroidota</taxon>
        <taxon>Cytophagia</taxon>
        <taxon>Cytophagales</taxon>
        <taxon>Cyclobacteriaceae</taxon>
        <taxon>Echinicola</taxon>
    </lineage>
</organism>
<keyword evidence="4" id="KW-1185">Reference proteome</keyword>
<proteinExistence type="predicted"/>
<dbReference type="InterPro" id="IPR017853">
    <property type="entry name" value="GH"/>
</dbReference>
<feature type="domain" description="Apiosidase-like catalytic" evidence="2">
    <location>
        <begin position="29"/>
        <end position="350"/>
    </location>
</feature>
<comment type="caution">
    <text evidence="3">The sequence shown here is derived from an EMBL/GenBank/DDBJ whole genome shotgun (WGS) entry which is preliminary data.</text>
</comment>
<gene>
    <name evidence="3" type="ORF">IFO69_19515</name>
</gene>
<feature type="domain" description="Putative collagen-binding" evidence="1">
    <location>
        <begin position="354"/>
        <end position="445"/>
    </location>
</feature>
<dbReference type="Pfam" id="PF12904">
    <property type="entry name" value="Collagen_bind_2"/>
    <property type="match status" value="1"/>
</dbReference>
<reference evidence="3 4" key="1">
    <citation type="submission" date="2020-09" db="EMBL/GenBank/DDBJ databases">
        <title>Echinicola sp. CAU 1574 isolated from sand of Sido Beach.</title>
        <authorList>
            <person name="Kim W."/>
        </authorList>
    </citation>
    <scope>NUCLEOTIDE SEQUENCE [LARGE SCALE GENOMIC DNA]</scope>
    <source>
        <strain evidence="3 4">CAU 1574</strain>
    </source>
</reference>
<protein>
    <submittedName>
        <fullName evidence="3">Glycoside hydrolase family 140 protein</fullName>
    </submittedName>
</protein>
<dbReference type="PANTHER" id="PTHR37836">
    <property type="entry name" value="LMO1036 PROTEIN"/>
    <property type="match status" value="1"/>
</dbReference>
<dbReference type="Proteomes" id="UP000647133">
    <property type="component" value="Unassembled WGS sequence"/>
</dbReference>
<dbReference type="Gene3D" id="3.20.20.80">
    <property type="entry name" value="Glycosidases"/>
    <property type="match status" value="1"/>
</dbReference>
<dbReference type="Pfam" id="PF13204">
    <property type="entry name" value="Apiosidase"/>
    <property type="match status" value="1"/>
</dbReference>
<accession>A0ABR9AQ81</accession>
<dbReference type="InterPro" id="IPR025277">
    <property type="entry name" value="Apiosidase-like_cat_dom"/>
</dbReference>
<dbReference type="InterPro" id="IPR024749">
    <property type="entry name" value="Collagen-bd_put"/>
</dbReference>
<evidence type="ECO:0000259" key="2">
    <source>
        <dbReference type="Pfam" id="PF13204"/>
    </source>
</evidence>